<dbReference type="EMBL" id="KK102447">
    <property type="protein sequence ID" value="KIY97744.1"/>
    <property type="molecule type" value="Genomic_DNA"/>
</dbReference>
<dbReference type="RefSeq" id="XP_013896764.1">
    <property type="nucleotide sequence ID" value="XM_014041310.1"/>
</dbReference>
<proteinExistence type="predicted"/>
<accession>A0A0D2M270</accession>
<reference evidence="2 3" key="1">
    <citation type="journal article" date="2013" name="BMC Genomics">
        <title>Reconstruction of the lipid metabolism for the microalga Monoraphidium neglectum from its genome sequence reveals characteristics suitable for biofuel production.</title>
        <authorList>
            <person name="Bogen C."/>
            <person name="Al-Dilaimi A."/>
            <person name="Albersmeier A."/>
            <person name="Wichmann J."/>
            <person name="Grundmann M."/>
            <person name="Rupp O."/>
            <person name="Lauersen K.J."/>
            <person name="Blifernez-Klassen O."/>
            <person name="Kalinowski J."/>
            <person name="Goesmann A."/>
            <person name="Mussgnug J.H."/>
            <person name="Kruse O."/>
        </authorList>
    </citation>
    <scope>NUCLEOTIDE SEQUENCE [LARGE SCALE GENOMIC DNA]</scope>
    <source>
        <strain evidence="2 3">SAG 48.87</strain>
    </source>
</reference>
<dbReference type="KEGG" id="mng:MNEG_10219"/>
<protein>
    <recommendedName>
        <fullName evidence="4">LysM domain-containing protein</fullName>
    </recommendedName>
</protein>
<feature type="compositionally biased region" description="Low complexity" evidence="1">
    <location>
        <begin position="276"/>
        <end position="286"/>
    </location>
</feature>
<evidence type="ECO:0000256" key="1">
    <source>
        <dbReference type="SAM" id="MobiDB-lite"/>
    </source>
</evidence>
<keyword evidence="3" id="KW-1185">Reference proteome</keyword>
<evidence type="ECO:0008006" key="4">
    <source>
        <dbReference type="Google" id="ProtNLM"/>
    </source>
</evidence>
<feature type="region of interest" description="Disordered" evidence="1">
    <location>
        <begin position="72"/>
        <end position="111"/>
    </location>
</feature>
<name>A0A0D2M270_9CHLO</name>
<feature type="region of interest" description="Disordered" evidence="1">
    <location>
        <begin position="180"/>
        <end position="210"/>
    </location>
</feature>
<evidence type="ECO:0000313" key="3">
    <source>
        <dbReference type="Proteomes" id="UP000054498"/>
    </source>
</evidence>
<dbReference type="GeneID" id="25727359"/>
<dbReference type="OrthoDB" id="538216at2759"/>
<evidence type="ECO:0000313" key="2">
    <source>
        <dbReference type="EMBL" id="KIY97744.1"/>
    </source>
</evidence>
<organism evidence="2 3">
    <name type="scientific">Monoraphidium neglectum</name>
    <dbReference type="NCBI Taxonomy" id="145388"/>
    <lineage>
        <taxon>Eukaryota</taxon>
        <taxon>Viridiplantae</taxon>
        <taxon>Chlorophyta</taxon>
        <taxon>core chlorophytes</taxon>
        <taxon>Chlorophyceae</taxon>
        <taxon>CS clade</taxon>
        <taxon>Sphaeropleales</taxon>
        <taxon>Selenastraceae</taxon>
        <taxon>Monoraphidium</taxon>
    </lineage>
</organism>
<feature type="region of interest" description="Disordered" evidence="1">
    <location>
        <begin position="137"/>
        <end position="163"/>
    </location>
</feature>
<dbReference type="AlphaFoldDB" id="A0A0D2M270"/>
<gene>
    <name evidence="2" type="ORF">MNEG_10219</name>
</gene>
<dbReference type="Proteomes" id="UP000054498">
    <property type="component" value="Unassembled WGS sequence"/>
</dbReference>
<feature type="region of interest" description="Disordered" evidence="1">
    <location>
        <begin position="264"/>
        <end position="286"/>
    </location>
</feature>
<sequence>MHQVSDIKRANGLLTDTAMFARHFVHIPTQQLPIGEDAQVLFARLMSGYGRDASLNAKERRAPGTVAAAQLPGAPVSSAAASRRCSAGEEDDTRAPRSRRATRAGRSGPGDVELTLFASAATGLAAAAAAAAAATAPESAAGKGGCGDERVRRRSSRRGSIDAGAAAGALGEAAVSGTAHGPLAGPLRRMSSSSSSAGRPPIAPIKRAHSEKAPQAVTAICEAGGLSSCREAAGVLPAQGGDAQCAVTLAAGGIKGWGSGIDMPAAGCQAPPPPSARRASSCAKSE</sequence>